<dbReference type="STRING" id="84645.A0A498P2X1"/>
<sequence>MNTRVEEAEERIKDAETRIQTNEEAVTEMLKLHIEMDAKLTDLEGRSRRENIRIHGVKEGSEDDAPSMVDFVERLLRHKLELPESAEVRVERAHQALMPKPPPNAAPRSIVAKMASYRTKEEILKLAWQKRGFEYLGNKVNLDHDYAPEVLKQRKKYAEVKSVLKEKKILFQTPFPSKMRVFYPEWPVLYGSVEEATSDLAKRGFPGTAGRSAAEITSAYVTILKKERDMCHSIFWVDNCSAQNKNWCLLSSLICLGNGNTTSMEDITLKYFEKGHTFMSADSFHHGVEQEMRNRPGGVVYDFEDFVSVVLSSNSKKVEVVELKNVDVLNWKDGHSSVKTKKAPNLSKMAVIQLRCGSRSLFFKLTNADAHFTELDFPRAKFELKEPSVLRPHDQKIEEAKKDDIIKKLSFYALKQESFLVFTAC</sequence>
<dbReference type="EMBL" id="QBIY01005331">
    <property type="protein sequence ID" value="RXN37894.1"/>
    <property type="molecule type" value="Genomic_DNA"/>
</dbReference>
<accession>A0A498P2X1</accession>
<comment type="caution">
    <text evidence="1">The sequence shown here is derived from an EMBL/GenBank/DDBJ whole genome shotgun (WGS) entry which is preliminary data.</text>
</comment>
<evidence type="ECO:0000313" key="1">
    <source>
        <dbReference type="EMBL" id="RXN37894.1"/>
    </source>
</evidence>
<dbReference type="AlphaFoldDB" id="A0A498P2X1"/>
<protein>
    <submittedName>
        <fullName evidence="1">Putative transposase element L1Md-A101/L1Md-A102/L1Md-A2</fullName>
    </submittedName>
</protein>
<name>A0A498P2X1_LABRO</name>
<reference evidence="1 2" key="1">
    <citation type="submission" date="2018-03" db="EMBL/GenBank/DDBJ databases">
        <title>Draft genome sequence of Rohu Carp (Labeo rohita).</title>
        <authorList>
            <person name="Das P."/>
            <person name="Kushwaha B."/>
            <person name="Joshi C.G."/>
            <person name="Kumar D."/>
            <person name="Nagpure N.S."/>
            <person name="Sahoo L."/>
            <person name="Das S.P."/>
            <person name="Bit A."/>
            <person name="Patnaik S."/>
            <person name="Meher P.K."/>
            <person name="Jayasankar P."/>
            <person name="Koringa P.G."/>
            <person name="Patel N.V."/>
            <person name="Hinsu A.T."/>
            <person name="Kumar R."/>
            <person name="Pandey M."/>
            <person name="Agarwal S."/>
            <person name="Srivastava S."/>
            <person name="Singh M."/>
            <person name="Iquebal M.A."/>
            <person name="Jaiswal S."/>
            <person name="Angadi U.B."/>
            <person name="Kumar N."/>
            <person name="Raza M."/>
            <person name="Shah T.M."/>
            <person name="Rai A."/>
            <person name="Jena J.K."/>
        </authorList>
    </citation>
    <scope>NUCLEOTIDE SEQUENCE [LARGE SCALE GENOMIC DNA]</scope>
    <source>
        <strain evidence="1">DASCIFA01</strain>
        <tissue evidence="1">Testis</tissue>
    </source>
</reference>
<proteinExistence type="predicted"/>
<keyword evidence="2" id="KW-1185">Reference proteome</keyword>
<evidence type="ECO:0000313" key="2">
    <source>
        <dbReference type="Proteomes" id="UP000290572"/>
    </source>
</evidence>
<dbReference type="Gene3D" id="3.30.70.1820">
    <property type="entry name" value="L1 transposable element, RRM domain"/>
    <property type="match status" value="1"/>
</dbReference>
<dbReference type="Proteomes" id="UP000290572">
    <property type="component" value="Unassembled WGS sequence"/>
</dbReference>
<gene>
    <name evidence="1" type="ORF">ROHU_001622</name>
</gene>
<dbReference type="InterPro" id="IPR004244">
    <property type="entry name" value="Transposase_22"/>
</dbReference>
<dbReference type="PANTHER" id="PTHR11505">
    <property type="entry name" value="L1 TRANSPOSABLE ELEMENT-RELATED"/>
    <property type="match status" value="1"/>
</dbReference>
<organism evidence="1 2">
    <name type="scientific">Labeo rohita</name>
    <name type="common">Indian major carp</name>
    <name type="synonym">Cyprinus rohita</name>
    <dbReference type="NCBI Taxonomy" id="84645"/>
    <lineage>
        <taxon>Eukaryota</taxon>
        <taxon>Metazoa</taxon>
        <taxon>Chordata</taxon>
        <taxon>Craniata</taxon>
        <taxon>Vertebrata</taxon>
        <taxon>Euteleostomi</taxon>
        <taxon>Actinopterygii</taxon>
        <taxon>Neopterygii</taxon>
        <taxon>Teleostei</taxon>
        <taxon>Ostariophysi</taxon>
        <taxon>Cypriniformes</taxon>
        <taxon>Cyprinidae</taxon>
        <taxon>Labeoninae</taxon>
        <taxon>Labeonini</taxon>
        <taxon>Labeo</taxon>
    </lineage>
</organism>